<evidence type="ECO:0000313" key="1">
    <source>
        <dbReference type="EMBL" id="ACD89796.1"/>
    </source>
</evidence>
<sequence>MYFGKAGIGAECNCKYFDCGLSDLRNSSLAVCKGGGMTAACIINYIICTRNSHFLQEKSRIGYRKTRSAASWPANHRPAPDEYLPSNNSSKTDFSVLRKGGIMTGFYWEWGRFPILTRCIRNKQLLEETLKSYYAIKLLRWSVLEILIPKAFGTPGSPLRPRYYTRAPLWSLLL</sequence>
<organism evidence="1 2">
    <name type="scientific">Chlorobium limicola (strain DSM 245 / NBRC 103803 / 6330)</name>
    <dbReference type="NCBI Taxonomy" id="290315"/>
    <lineage>
        <taxon>Bacteria</taxon>
        <taxon>Pseudomonadati</taxon>
        <taxon>Chlorobiota</taxon>
        <taxon>Chlorobiia</taxon>
        <taxon>Chlorobiales</taxon>
        <taxon>Chlorobiaceae</taxon>
        <taxon>Chlorobium/Pelodictyon group</taxon>
        <taxon>Chlorobium</taxon>
    </lineage>
</organism>
<dbReference type="HOGENOM" id="CLU_1537345_0_0_10"/>
<dbReference type="EMBL" id="CP001097">
    <property type="protein sequence ID" value="ACD89796.1"/>
    <property type="molecule type" value="Genomic_DNA"/>
</dbReference>
<reference evidence="1 2" key="1">
    <citation type="submission" date="2008-05" db="EMBL/GenBank/DDBJ databases">
        <title>Complete sequence of Chlorobium limicola DSM 245.</title>
        <authorList>
            <consortium name="US DOE Joint Genome Institute"/>
            <person name="Lucas S."/>
            <person name="Copeland A."/>
            <person name="Lapidus A."/>
            <person name="Glavina del Rio T."/>
            <person name="Dalin E."/>
            <person name="Tice H."/>
            <person name="Bruce D."/>
            <person name="Goodwin L."/>
            <person name="Pitluck S."/>
            <person name="Schmutz J."/>
            <person name="Larimer F."/>
            <person name="Land M."/>
            <person name="Hauser L."/>
            <person name="Kyrpides N."/>
            <person name="Ovchinnikova G."/>
            <person name="Zhao F."/>
            <person name="Li T."/>
            <person name="Liu Z."/>
            <person name="Overmann J."/>
            <person name="Bryant D.A."/>
            <person name="Richardson P."/>
        </authorList>
    </citation>
    <scope>NUCLEOTIDE SEQUENCE [LARGE SCALE GENOMIC DNA]</scope>
    <source>
        <strain evidence="2">DSM 245 / NBRC 103803 / 6330</strain>
    </source>
</reference>
<proteinExistence type="predicted"/>
<dbReference type="KEGG" id="cli:Clim_0713"/>
<evidence type="ECO:0000313" key="2">
    <source>
        <dbReference type="Proteomes" id="UP000008841"/>
    </source>
</evidence>
<accession>B3EHL6</accession>
<name>B3EHL6_CHLL2</name>
<gene>
    <name evidence="1" type="ordered locus">Clim_0713</name>
</gene>
<dbReference type="Proteomes" id="UP000008841">
    <property type="component" value="Chromosome"/>
</dbReference>
<dbReference type="AlphaFoldDB" id="B3EHL6"/>
<protein>
    <submittedName>
        <fullName evidence="1">Uncharacterized protein</fullName>
    </submittedName>
</protein>